<evidence type="ECO:0000313" key="3">
    <source>
        <dbReference type="EnsemblProtists" id="EKX47719"/>
    </source>
</evidence>
<dbReference type="Proteomes" id="UP000011087">
    <property type="component" value="Unassembled WGS sequence"/>
</dbReference>
<dbReference type="PaxDb" id="55529-EKX47719"/>
<evidence type="ECO:0000256" key="1">
    <source>
        <dbReference type="SAM" id="MobiDB-lite"/>
    </source>
</evidence>
<reference evidence="2 4" key="1">
    <citation type="journal article" date="2012" name="Nature">
        <title>Algal genomes reveal evolutionary mosaicism and the fate of nucleomorphs.</title>
        <authorList>
            <consortium name="DOE Joint Genome Institute"/>
            <person name="Curtis B.A."/>
            <person name="Tanifuji G."/>
            <person name="Burki F."/>
            <person name="Gruber A."/>
            <person name="Irimia M."/>
            <person name="Maruyama S."/>
            <person name="Arias M.C."/>
            <person name="Ball S.G."/>
            <person name="Gile G.H."/>
            <person name="Hirakawa Y."/>
            <person name="Hopkins J.F."/>
            <person name="Kuo A."/>
            <person name="Rensing S.A."/>
            <person name="Schmutz J."/>
            <person name="Symeonidi A."/>
            <person name="Elias M."/>
            <person name="Eveleigh R.J."/>
            <person name="Herman E.K."/>
            <person name="Klute M.J."/>
            <person name="Nakayama T."/>
            <person name="Obornik M."/>
            <person name="Reyes-Prieto A."/>
            <person name="Armbrust E.V."/>
            <person name="Aves S.J."/>
            <person name="Beiko R.G."/>
            <person name="Coutinho P."/>
            <person name="Dacks J.B."/>
            <person name="Durnford D.G."/>
            <person name="Fast N.M."/>
            <person name="Green B.R."/>
            <person name="Grisdale C.J."/>
            <person name="Hempel F."/>
            <person name="Henrissat B."/>
            <person name="Hoppner M.P."/>
            <person name="Ishida K."/>
            <person name="Kim E."/>
            <person name="Koreny L."/>
            <person name="Kroth P.G."/>
            <person name="Liu Y."/>
            <person name="Malik S.B."/>
            <person name="Maier U.G."/>
            <person name="McRose D."/>
            <person name="Mock T."/>
            <person name="Neilson J.A."/>
            <person name="Onodera N.T."/>
            <person name="Poole A.M."/>
            <person name="Pritham E.J."/>
            <person name="Richards T.A."/>
            <person name="Rocap G."/>
            <person name="Roy S.W."/>
            <person name="Sarai C."/>
            <person name="Schaack S."/>
            <person name="Shirato S."/>
            <person name="Slamovits C.H."/>
            <person name="Spencer D.F."/>
            <person name="Suzuki S."/>
            <person name="Worden A.Z."/>
            <person name="Zauner S."/>
            <person name="Barry K."/>
            <person name="Bell C."/>
            <person name="Bharti A.K."/>
            <person name="Crow J.A."/>
            <person name="Grimwood J."/>
            <person name="Kramer R."/>
            <person name="Lindquist E."/>
            <person name="Lucas S."/>
            <person name="Salamov A."/>
            <person name="McFadden G.I."/>
            <person name="Lane C.E."/>
            <person name="Keeling P.J."/>
            <person name="Gray M.W."/>
            <person name="Grigoriev I.V."/>
            <person name="Archibald J.M."/>
        </authorList>
    </citation>
    <scope>NUCLEOTIDE SEQUENCE</scope>
    <source>
        <strain evidence="2 4">CCMP2712</strain>
    </source>
</reference>
<evidence type="ECO:0000313" key="2">
    <source>
        <dbReference type="EMBL" id="EKX47719.1"/>
    </source>
</evidence>
<organism evidence="2">
    <name type="scientific">Guillardia theta (strain CCMP2712)</name>
    <name type="common">Cryptophyte</name>
    <dbReference type="NCBI Taxonomy" id="905079"/>
    <lineage>
        <taxon>Eukaryota</taxon>
        <taxon>Cryptophyceae</taxon>
        <taxon>Pyrenomonadales</taxon>
        <taxon>Geminigeraceae</taxon>
        <taxon>Guillardia</taxon>
    </lineage>
</organism>
<dbReference type="GeneID" id="17304416"/>
<reference evidence="3" key="3">
    <citation type="submission" date="2016-03" db="UniProtKB">
        <authorList>
            <consortium name="EnsemblProtists"/>
        </authorList>
    </citation>
    <scope>IDENTIFICATION</scope>
</reference>
<feature type="compositionally biased region" description="Acidic residues" evidence="1">
    <location>
        <begin position="211"/>
        <end position="222"/>
    </location>
</feature>
<sequence>MVVATVVQCAWSSMYVNITSPQAHARYAPHARLQTCWRLCRTLSSDGMEQVTVTLHVDEREVWAEQANRLDVWEAGEEVSHQSCAPLTFTLNEPMEVGQHSAMVCILRRDAPHTLAGCQEVKFQVGGEDPRLPAPPLVPSILEESGRLAELLREHGGDMQEGIEVLQERYVGEGCSKGILQRQRHSSSISIKFMSRDEVLNNLSGLVREDQLEEEEEEEEGGGQEQSKKMTKTKKKTKFVVLSTGTEDLEIFLSLASYDVFPIIVSYVNRSFPSLREASSVWEEEGRRFGLELASVDEEFRRLFFVKKAPPHRDSCDDKLKFVQRSSVPVVILHWGMEDCDHCVANPEYLKAAIRTAREHGNTVLLVGDENNHHLQDLPQVIWFDKEQFQESANKLDAVYQHLSSNARDYELGCMKRVMMLHDLMSDLAIPYG</sequence>
<dbReference type="RefSeq" id="XP_005834699.1">
    <property type="nucleotide sequence ID" value="XM_005834642.1"/>
</dbReference>
<name>L1JHU8_GUITC</name>
<dbReference type="KEGG" id="gtt:GUITHDRAFT_106271"/>
<keyword evidence="4" id="KW-1185">Reference proteome</keyword>
<dbReference type="AlphaFoldDB" id="L1JHU8"/>
<gene>
    <name evidence="2" type="ORF">GUITHDRAFT_106271</name>
</gene>
<reference evidence="4" key="2">
    <citation type="submission" date="2012-11" db="EMBL/GenBank/DDBJ databases">
        <authorList>
            <person name="Kuo A."/>
            <person name="Curtis B.A."/>
            <person name="Tanifuji G."/>
            <person name="Burki F."/>
            <person name="Gruber A."/>
            <person name="Irimia M."/>
            <person name="Maruyama S."/>
            <person name="Arias M.C."/>
            <person name="Ball S.G."/>
            <person name="Gile G.H."/>
            <person name="Hirakawa Y."/>
            <person name="Hopkins J.F."/>
            <person name="Rensing S.A."/>
            <person name="Schmutz J."/>
            <person name="Symeonidi A."/>
            <person name="Elias M."/>
            <person name="Eveleigh R.J."/>
            <person name="Herman E.K."/>
            <person name="Klute M.J."/>
            <person name="Nakayama T."/>
            <person name="Obornik M."/>
            <person name="Reyes-Prieto A."/>
            <person name="Armbrust E.V."/>
            <person name="Aves S.J."/>
            <person name="Beiko R.G."/>
            <person name="Coutinho P."/>
            <person name="Dacks J.B."/>
            <person name="Durnford D.G."/>
            <person name="Fast N.M."/>
            <person name="Green B.R."/>
            <person name="Grisdale C."/>
            <person name="Hempe F."/>
            <person name="Henrissat B."/>
            <person name="Hoppner M.P."/>
            <person name="Ishida K.-I."/>
            <person name="Kim E."/>
            <person name="Koreny L."/>
            <person name="Kroth P.G."/>
            <person name="Liu Y."/>
            <person name="Malik S.-B."/>
            <person name="Maier U.G."/>
            <person name="McRose D."/>
            <person name="Mock T."/>
            <person name="Neilson J.A."/>
            <person name="Onodera N.T."/>
            <person name="Poole A.M."/>
            <person name="Pritham E.J."/>
            <person name="Richards T.A."/>
            <person name="Rocap G."/>
            <person name="Roy S.W."/>
            <person name="Sarai C."/>
            <person name="Schaack S."/>
            <person name="Shirato S."/>
            <person name="Slamovits C.H."/>
            <person name="Spencer D.F."/>
            <person name="Suzuki S."/>
            <person name="Worden A.Z."/>
            <person name="Zauner S."/>
            <person name="Barry K."/>
            <person name="Bell C."/>
            <person name="Bharti A.K."/>
            <person name="Crow J.A."/>
            <person name="Grimwood J."/>
            <person name="Kramer R."/>
            <person name="Lindquist E."/>
            <person name="Lucas S."/>
            <person name="Salamov A."/>
            <person name="McFadden G.I."/>
            <person name="Lane C.E."/>
            <person name="Keeling P.J."/>
            <person name="Gray M.W."/>
            <person name="Grigoriev I.V."/>
            <person name="Archibald J.M."/>
        </authorList>
    </citation>
    <scope>NUCLEOTIDE SEQUENCE</scope>
    <source>
        <strain evidence="4">CCMP2712</strain>
    </source>
</reference>
<accession>L1JHU8</accession>
<protein>
    <submittedName>
        <fullName evidence="2 3">Uncharacterized protein</fullName>
    </submittedName>
</protein>
<feature type="region of interest" description="Disordered" evidence="1">
    <location>
        <begin position="210"/>
        <end position="230"/>
    </location>
</feature>
<evidence type="ECO:0000313" key="4">
    <source>
        <dbReference type="Proteomes" id="UP000011087"/>
    </source>
</evidence>
<dbReference type="EnsemblProtists" id="EKX47719">
    <property type="protein sequence ID" value="EKX47719"/>
    <property type="gene ID" value="GUITHDRAFT_106271"/>
</dbReference>
<proteinExistence type="predicted"/>
<dbReference type="HOGENOM" id="CLU_633794_0_0_1"/>
<dbReference type="EMBL" id="JH992988">
    <property type="protein sequence ID" value="EKX47719.1"/>
    <property type="molecule type" value="Genomic_DNA"/>
</dbReference>